<dbReference type="Proteomes" id="UP000001601">
    <property type="component" value="Unassembled WGS sequence"/>
</dbReference>
<gene>
    <name evidence="1" type="ORF">MED217_04142</name>
</gene>
<keyword evidence="1" id="KW-0030">Aminoacyl-tRNA synthetase</keyword>
<protein>
    <submittedName>
        <fullName evidence="1">Arginyl-tRNA synthetase</fullName>
        <ecNumber evidence="1">6.1.1.19</ecNumber>
    </submittedName>
</protein>
<keyword evidence="1" id="KW-0436">Ligase</keyword>
<dbReference type="eggNOG" id="ENOG50317Q0">
    <property type="taxonomic scope" value="Bacteria"/>
</dbReference>
<dbReference type="HOGENOM" id="CLU_149410_0_0_10"/>
<sequence length="172" mass="19804">MTKQNTAPVLFLNAQKARLSGKLISLKEKMLLNVSYNNPEVTRKINNEVGKPFTLRERIKMKGIGSSKLFITSTSIEIHNLLILDSYVNTCNIEMRPSGIIVGFRSLLESYALIIPYYKLRLYKGKAEEYSIYRDHYFIKIRAKANDKATHKFIKKVMDYKAENLPLGPEDL</sequence>
<dbReference type="GO" id="GO:0004814">
    <property type="term" value="F:arginine-tRNA ligase activity"/>
    <property type="evidence" value="ECO:0007669"/>
    <property type="project" value="UniProtKB-EC"/>
</dbReference>
<dbReference type="AlphaFoldDB" id="A3XJT1"/>
<evidence type="ECO:0000313" key="2">
    <source>
        <dbReference type="Proteomes" id="UP000001601"/>
    </source>
</evidence>
<name>A3XJT1_LEEBM</name>
<proteinExistence type="predicted"/>
<dbReference type="EMBL" id="AANC01000002">
    <property type="protein sequence ID" value="EAQ50190.1"/>
    <property type="molecule type" value="Genomic_DNA"/>
</dbReference>
<comment type="caution">
    <text evidence="1">The sequence shown here is derived from an EMBL/GenBank/DDBJ whole genome shotgun (WGS) entry which is preliminary data.</text>
</comment>
<dbReference type="EC" id="6.1.1.19" evidence="1"/>
<evidence type="ECO:0000313" key="1">
    <source>
        <dbReference type="EMBL" id="EAQ50190.1"/>
    </source>
</evidence>
<reference evidence="1 2" key="1">
    <citation type="journal article" date="2007" name="Nature">
        <title>Light stimulates growth of proteorhodopsin-containing marine Flavobacteria.</title>
        <authorList>
            <person name="Gomez-Consarnau L."/>
            <person name="Gonzalez J.M."/>
            <person name="Coll-Llado M."/>
            <person name="Gourdon P."/>
            <person name="Pascher T."/>
            <person name="Neutze R."/>
            <person name="Pedros-Alio C."/>
            <person name="Pinhassi J."/>
        </authorList>
    </citation>
    <scope>NUCLEOTIDE SEQUENCE [LARGE SCALE GENOMIC DNA]</scope>
    <source>
        <strain evidence="1 2">MED217</strain>
    </source>
</reference>
<organism evidence="1 2">
    <name type="scientific">Leeuwenhoekiella blandensis (strain CECT 7118 / CCUG 51940 / KCTC 22103 / MED217)</name>
    <name type="common">Flavobacterium sp. (strain MED217)</name>
    <dbReference type="NCBI Taxonomy" id="398720"/>
    <lineage>
        <taxon>Bacteria</taxon>
        <taxon>Pseudomonadati</taxon>
        <taxon>Bacteroidota</taxon>
        <taxon>Flavobacteriia</taxon>
        <taxon>Flavobacteriales</taxon>
        <taxon>Flavobacteriaceae</taxon>
        <taxon>Leeuwenhoekiella</taxon>
    </lineage>
</organism>
<accession>A3XJT1</accession>
<dbReference type="STRING" id="398720.MED217_04142"/>
<keyword evidence="2" id="KW-1185">Reference proteome</keyword>